<protein>
    <submittedName>
        <fullName evidence="2">Uncharacterized protein</fullName>
    </submittedName>
</protein>
<reference evidence="2 5" key="1">
    <citation type="submission" date="2024-11" db="EMBL/GenBank/DDBJ databases">
        <title>Chromosome-level genome assembly of the freshwater bivalve Anodonta woodiana.</title>
        <authorList>
            <person name="Chen X."/>
        </authorList>
    </citation>
    <scope>NUCLEOTIDE SEQUENCE [LARGE SCALE GENOMIC DNA]</scope>
    <source>
        <strain evidence="2">MN2024</strain>
        <tissue evidence="2">Gills</tissue>
    </source>
</reference>
<keyword evidence="5" id="KW-1185">Reference proteome</keyword>
<evidence type="ECO:0000313" key="3">
    <source>
        <dbReference type="EMBL" id="KAL3862958.1"/>
    </source>
</evidence>
<dbReference type="EMBL" id="JBJQND010000010">
    <property type="protein sequence ID" value="KAL3862958.1"/>
    <property type="molecule type" value="Genomic_DNA"/>
</dbReference>
<dbReference type="EMBL" id="JBJQND010000010">
    <property type="protein sequence ID" value="KAL3862963.1"/>
    <property type="molecule type" value="Genomic_DNA"/>
</dbReference>
<evidence type="ECO:0000256" key="1">
    <source>
        <dbReference type="SAM" id="MobiDB-lite"/>
    </source>
</evidence>
<name>A0ABD3VNH3_SINWO</name>
<proteinExistence type="predicted"/>
<organism evidence="2 5">
    <name type="scientific">Sinanodonta woodiana</name>
    <name type="common">Chinese pond mussel</name>
    <name type="synonym">Anodonta woodiana</name>
    <dbReference type="NCBI Taxonomy" id="1069815"/>
    <lineage>
        <taxon>Eukaryota</taxon>
        <taxon>Metazoa</taxon>
        <taxon>Spiralia</taxon>
        <taxon>Lophotrochozoa</taxon>
        <taxon>Mollusca</taxon>
        <taxon>Bivalvia</taxon>
        <taxon>Autobranchia</taxon>
        <taxon>Heteroconchia</taxon>
        <taxon>Palaeoheterodonta</taxon>
        <taxon>Unionida</taxon>
        <taxon>Unionoidea</taxon>
        <taxon>Unionidae</taxon>
        <taxon>Unioninae</taxon>
        <taxon>Sinanodonta</taxon>
    </lineage>
</organism>
<evidence type="ECO:0000313" key="2">
    <source>
        <dbReference type="EMBL" id="KAL3862935.1"/>
    </source>
</evidence>
<accession>A0ABD3VNH3</accession>
<evidence type="ECO:0000313" key="4">
    <source>
        <dbReference type="EMBL" id="KAL3862963.1"/>
    </source>
</evidence>
<dbReference type="EMBL" id="JBJQND010000010">
    <property type="protein sequence ID" value="KAL3862935.1"/>
    <property type="molecule type" value="Genomic_DNA"/>
</dbReference>
<dbReference type="Proteomes" id="UP001634394">
    <property type="component" value="Unassembled WGS sequence"/>
</dbReference>
<comment type="caution">
    <text evidence="2">The sequence shown here is derived from an EMBL/GenBank/DDBJ whole genome shotgun (WGS) entry which is preliminary data.</text>
</comment>
<feature type="compositionally biased region" description="Pro residues" evidence="1">
    <location>
        <begin position="1"/>
        <end position="11"/>
    </location>
</feature>
<feature type="region of interest" description="Disordered" evidence="1">
    <location>
        <begin position="1"/>
        <end position="41"/>
    </location>
</feature>
<evidence type="ECO:0000313" key="5">
    <source>
        <dbReference type="Proteomes" id="UP001634394"/>
    </source>
</evidence>
<dbReference type="AlphaFoldDB" id="A0ABD3VNH3"/>
<sequence>MNDAPVTPPLPAAIELSSETPKTPFQCKPVPGTASKASPAPLDSLTRGAAAFTSNDAHTSLIPSRHLRLIVLLQRMYVKRKLENDIDITSSAKKAKSVRIIQLYSFCLRL</sequence>
<gene>
    <name evidence="2" type="ORF">ACJMK2_004718</name>
    <name evidence="3" type="ORF">ACJMK2_004741</name>
    <name evidence="4" type="ORF">ACJMK2_004746</name>
</gene>